<reference evidence="3" key="2">
    <citation type="journal article" date="2017" name="Nat. Plants">
        <title>The Aegilops tauschii genome reveals multiple impacts of transposons.</title>
        <authorList>
            <person name="Zhao G."/>
            <person name="Zou C."/>
            <person name="Li K."/>
            <person name="Wang K."/>
            <person name="Li T."/>
            <person name="Gao L."/>
            <person name="Zhang X."/>
            <person name="Wang H."/>
            <person name="Yang Z."/>
            <person name="Liu X."/>
            <person name="Jiang W."/>
            <person name="Mao L."/>
            <person name="Kong X."/>
            <person name="Jiao Y."/>
            <person name="Jia J."/>
        </authorList>
    </citation>
    <scope>NUCLEOTIDE SEQUENCE [LARGE SCALE GENOMIC DNA]</scope>
    <source>
        <strain evidence="3">cv. AL8/78</strain>
    </source>
</reference>
<feature type="region of interest" description="Disordered" evidence="1">
    <location>
        <begin position="22"/>
        <end position="107"/>
    </location>
</feature>
<accession>A0A453FVS1</accession>
<organism evidence="2 3">
    <name type="scientific">Aegilops tauschii subsp. strangulata</name>
    <name type="common">Goatgrass</name>
    <dbReference type="NCBI Taxonomy" id="200361"/>
    <lineage>
        <taxon>Eukaryota</taxon>
        <taxon>Viridiplantae</taxon>
        <taxon>Streptophyta</taxon>
        <taxon>Embryophyta</taxon>
        <taxon>Tracheophyta</taxon>
        <taxon>Spermatophyta</taxon>
        <taxon>Magnoliopsida</taxon>
        <taxon>Liliopsida</taxon>
        <taxon>Poales</taxon>
        <taxon>Poaceae</taxon>
        <taxon>BOP clade</taxon>
        <taxon>Pooideae</taxon>
        <taxon>Triticodae</taxon>
        <taxon>Triticeae</taxon>
        <taxon>Triticinae</taxon>
        <taxon>Aegilops</taxon>
    </lineage>
</organism>
<reference evidence="2" key="5">
    <citation type="journal article" date="2021" name="G3 (Bethesda)">
        <title>Aegilops tauschii genome assembly Aet v5.0 features greater sequence contiguity and improved annotation.</title>
        <authorList>
            <person name="Wang L."/>
            <person name="Zhu T."/>
            <person name="Rodriguez J.C."/>
            <person name="Deal K.R."/>
            <person name="Dubcovsky J."/>
            <person name="McGuire P.E."/>
            <person name="Lux T."/>
            <person name="Spannagl M."/>
            <person name="Mayer K.F.X."/>
            <person name="Baldrich P."/>
            <person name="Meyers B.C."/>
            <person name="Huo N."/>
            <person name="Gu Y.Q."/>
            <person name="Zhou H."/>
            <person name="Devos K.M."/>
            <person name="Bennetzen J.L."/>
            <person name="Unver T."/>
            <person name="Budak H."/>
            <person name="Gulick P.J."/>
            <person name="Galiba G."/>
            <person name="Kalapos B."/>
            <person name="Nelson D.R."/>
            <person name="Li P."/>
            <person name="You F.M."/>
            <person name="Luo M.C."/>
            <person name="Dvorak J."/>
        </authorList>
    </citation>
    <scope>NUCLEOTIDE SEQUENCE [LARGE SCALE GENOMIC DNA]</scope>
    <source>
        <strain evidence="2">cv. AL8/78</strain>
    </source>
</reference>
<reference evidence="2" key="4">
    <citation type="submission" date="2019-03" db="UniProtKB">
        <authorList>
            <consortium name="EnsemblPlants"/>
        </authorList>
    </citation>
    <scope>IDENTIFICATION</scope>
</reference>
<dbReference type="Proteomes" id="UP000015105">
    <property type="component" value="Chromosome 3D"/>
</dbReference>
<keyword evidence="3" id="KW-1185">Reference proteome</keyword>
<evidence type="ECO:0000313" key="3">
    <source>
        <dbReference type="Proteomes" id="UP000015105"/>
    </source>
</evidence>
<sequence length="127" mass="14530">PRRRKLPGSFAQYHCTASWSLVRGPRHGFSPPLPRSRPARPNPNKTSLSLRQKAPQQGSRCRLVLPHPSFLTPSSAPPRSHVLLLRRSPPEPRLGNPSARPQSRLRFPRCCPRSAKVSSRLYWKWWS</sequence>
<dbReference type="AlphaFoldDB" id="A0A453FVS1"/>
<dbReference type="EnsemblPlants" id="AET3Gv20796900.12">
    <property type="protein sequence ID" value="AET3Gv20796900.12"/>
    <property type="gene ID" value="AET3Gv20796900"/>
</dbReference>
<proteinExistence type="predicted"/>
<reference evidence="3" key="1">
    <citation type="journal article" date="2014" name="Science">
        <title>Ancient hybridizations among the ancestral genomes of bread wheat.</title>
        <authorList>
            <consortium name="International Wheat Genome Sequencing Consortium,"/>
            <person name="Marcussen T."/>
            <person name="Sandve S.R."/>
            <person name="Heier L."/>
            <person name="Spannagl M."/>
            <person name="Pfeifer M."/>
            <person name="Jakobsen K.S."/>
            <person name="Wulff B.B."/>
            <person name="Steuernagel B."/>
            <person name="Mayer K.F."/>
            <person name="Olsen O.A."/>
        </authorList>
    </citation>
    <scope>NUCLEOTIDE SEQUENCE [LARGE SCALE GENOMIC DNA]</scope>
    <source>
        <strain evidence="3">cv. AL8/78</strain>
    </source>
</reference>
<dbReference type="Gramene" id="AET3Gv20796900.12">
    <property type="protein sequence ID" value="AET3Gv20796900.12"/>
    <property type="gene ID" value="AET3Gv20796900"/>
</dbReference>
<evidence type="ECO:0000256" key="1">
    <source>
        <dbReference type="SAM" id="MobiDB-lite"/>
    </source>
</evidence>
<name>A0A453FVS1_AEGTS</name>
<reference evidence="2" key="3">
    <citation type="journal article" date="2017" name="Nature">
        <title>Genome sequence of the progenitor of the wheat D genome Aegilops tauschii.</title>
        <authorList>
            <person name="Luo M.C."/>
            <person name="Gu Y.Q."/>
            <person name="Puiu D."/>
            <person name="Wang H."/>
            <person name="Twardziok S.O."/>
            <person name="Deal K.R."/>
            <person name="Huo N."/>
            <person name="Zhu T."/>
            <person name="Wang L."/>
            <person name="Wang Y."/>
            <person name="McGuire P.E."/>
            <person name="Liu S."/>
            <person name="Long H."/>
            <person name="Ramasamy R.K."/>
            <person name="Rodriguez J.C."/>
            <person name="Van S.L."/>
            <person name="Yuan L."/>
            <person name="Wang Z."/>
            <person name="Xia Z."/>
            <person name="Xiao L."/>
            <person name="Anderson O.D."/>
            <person name="Ouyang S."/>
            <person name="Liang Y."/>
            <person name="Zimin A.V."/>
            <person name="Pertea G."/>
            <person name="Qi P."/>
            <person name="Bennetzen J.L."/>
            <person name="Dai X."/>
            <person name="Dawson M.W."/>
            <person name="Muller H.G."/>
            <person name="Kugler K."/>
            <person name="Rivarola-Duarte L."/>
            <person name="Spannagl M."/>
            <person name="Mayer K.F.X."/>
            <person name="Lu F.H."/>
            <person name="Bevan M.W."/>
            <person name="Leroy P."/>
            <person name="Li P."/>
            <person name="You F.M."/>
            <person name="Sun Q."/>
            <person name="Liu Z."/>
            <person name="Lyons E."/>
            <person name="Wicker T."/>
            <person name="Salzberg S.L."/>
            <person name="Devos K.M."/>
            <person name="Dvorak J."/>
        </authorList>
    </citation>
    <scope>NUCLEOTIDE SEQUENCE [LARGE SCALE GENOMIC DNA]</scope>
    <source>
        <strain evidence="2">cv. AL8/78</strain>
    </source>
</reference>
<feature type="compositionally biased region" description="Polar residues" evidence="1">
    <location>
        <begin position="45"/>
        <end position="59"/>
    </location>
</feature>
<evidence type="ECO:0000313" key="2">
    <source>
        <dbReference type="EnsemblPlants" id="AET3Gv20796900.12"/>
    </source>
</evidence>
<protein>
    <submittedName>
        <fullName evidence="2">Uncharacterized protein</fullName>
    </submittedName>
</protein>